<keyword evidence="6 8" id="KW-1133">Transmembrane helix</keyword>
<keyword evidence="3" id="KW-0645">Protease</keyword>
<sequence>MTWTEKVSMRLAKRLKTEDTTYSVGQLAHGIEIFMLNIINGLALIIVSAIFHIFGEVMLLCCLFFLHRLLTGGVHLRNPWTCLLATLSLLIAGGYLLKHLPVLPAPYAQLLVLVGVGLSISINYRHAPAAHTYAPTNPAIQRRNRFIVLWMLGVGCAISISLVGYTYQYSMTYTLAVLLQSVLLMPSSFRLVSRLEKTFLRG</sequence>
<evidence type="ECO:0000256" key="3">
    <source>
        <dbReference type="ARBA" id="ARBA00022670"/>
    </source>
</evidence>
<dbReference type="RefSeq" id="WP_055745567.1">
    <property type="nucleotide sequence ID" value="NZ_LJJB01000010.1"/>
</dbReference>
<feature type="transmembrane region" description="Helical" evidence="8">
    <location>
        <begin position="78"/>
        <end position="97"/>
    </location>
</feature>
<organism evidence="9 10">
    <name type="scientific">Brevibacillus choshinensis</name>
    <dbReference type="NCBI Taxonomy" id="54911"/>
    <lineage>
        <taxon>Bacteria</taxon>
        <taxon>Bacillati</taxon>
        <taxon>Bacillota</taxon>
        <taxon>Bacilli</taxon>
        <taxon>Bacillales</taxon>
        <taxon>Paenibacillaceae</taxon>
        <taxon>Brevibacillus</taxon>
    </lineage>
</organism>
<dbReference type="EMBL" id="LJJB01000010">
    <property type="protein sequence ID" value="KQL46476.1"/>
    <property type="molecule type" value="Genomic_DNA"/>
</dbReference>
<feature type="transmembrane region" description="Helical" evidence="8">
    <location>
        <begin position="173"/>
        <end position="192"/>
    </location>
</feature>
<evidence type="ECO:0000256" key="4">
    <source>
        <dbReference type="ARBA" id="ARBA00022692"/>
    </source>
</evidence>
<dbReference type="Pfam" id="PF04647">
    <property type="entry name" value="AgrB"/>
    <property type="match status" value="1"/>
</dbReference>
<evidence type="ECO:0000313" key="10">
    <source>
        <dbReference type="Proteomes" id="UP000051063"/>
    </source>
</evidence>
<keyword evidence="5" id="KW-0378">Hydrolase</keyword>
<name>A0ABR5N7A3_BRECH</name>
<dbReference type="InterPro" id="IPR006741">
    <property type="entry name" value="AgrB"/>
</dbReference>
<accession>A0ABR5N7A3</accession>
<evidence type="ECO:0000256" key="1">
    <source>
        <dbReference type="ARBA" id="ARBA00022475"/>
    </source>
</evidence>
<dbReference type="Proteomes" id="UP000051063">
    <property type="component" value="Unassembled WGS sequence"/>
</dbReference>
<feature type="transmembrane region" description="Helical" evidence="8">
    <location>
        <begin position="146"/>
        <end position="167"/>
    </location>
</feature>
<feature type="transmembrane region" description="Helical" evidence="8">
    <location>
        <begin position="103"/>
        <end position="125"/>
    </location>
</feature>
<evidence type="ECO:0000256" key="2">
    <source>
        <dbReference type="ARBA" id="ARBA00022654"/>
    </source>
</evidence>
<evidence type="ECO:0000256" key="7">
    <source>
        <dbReference type="ARBA" id="ARBA00023136"/>
    </source>
</evidence>
<keyword evidence="2" id="KW-0673">Quorum sensing</keyword>
<protein>
    <submittedName>
        <fullName evidence="9">Accessory regulator AgrB</fullName>
    </submittedName>
</protein>
<proteinExistence type="predicted"/>
<evidence type="ECO:0000256" key="5">
    <source>
        <dbReference type="ARBA" id="ARBA00022801"/>
    </source>
</evidence>
<reference evidence="9 10" key="1">
    <citation type="submission" date="2015-09" db="EMBL/GenBank/DDBJ databases">
        <title>Genome sequencing project for genomic taxonomy and phylogenomics of Bacillus-like bacteria.</title>
        <authorList>
            <person name="Liu B."/>
            <person name="Wang J."/>
            <person name="Zhu Y."/>
            <person name="Liu G."/>
            <person name="Chen Q."/>
            <person name="Chen Z."/>
            <person name="Lan J."/>
            <person name="Che J."/>
            <person name="Ge C."/>
            <person name="Shi H."/>
            <person name="Pan Z."/>
            <person name="Liu X."/>
        </authorList>
    </citation>
    <scope>NUCLEOTIDE SEQUENCE [LARGE SCALE GENOMIC DNA]</scope>
    <source>
        <strain evidence="9 10">DSM 8552</strain>
    </source>
</reference>
<keyword evidence="4 8" id="KW-0812">Transmembrane</keyword>
<keyword evidence="1" id="KW-1003">Cell membrane</keyword>
<comment type="caution">
    <text evidence="9">The sequence shown here is derived from an EMBL/GenBank/DDBJ whole genome shotgun (WGS) entry which is preliminary data.</text>
</comment>
<keyword evidence="10" id="KW-1185">Reference proteome</keyword>
<evidence type="ECO:0000256" key="6">
    <source>
        <dbReference type="ARBA" id="ARBA00022989"/>
    </source>
</evidence>
<evidence type="ECO:0000256" key="8">
    <source>
        <dbReference type="SAM" id="Phobius"/>
    </source>
</evidence>
<keyword evidence="7 8" id="KW-0472">Membrane</keyword>
<evidence type="ECO:0000313" key="9">
    <source>
        <dbReference type="EMBL" id="KQL46476.1"/>
    </source>
</evidence>
<dbReference type="SMART" id="SM00793">
    <property type="entry name" value="AgrB"/>
    <property type="match status" value="1"/>
</dbReference>
<feature type="transmembrane region" description="Helical" evidence="8">
    <location>
        <begin position="42"/>
        <end position="66"/>
    </location>
</feature>
<gene>
    <name evidence="9" type="ORF">AN963_16215</name>
</gene>